<dbReference type="OrthoDB" id="9157170at2"/>
<sequence>MDRTPQRKSNTGLRFALVLLGLTLVGALALVDAPVATKSRDREKNTTPEFTAGVARVNLSYSMKNPGRVKFRDSFMSHAARGLAYCTQMNAQNSFGAYTGFKPAIALSDNSIIRADQLDSERFMALWNSHCSNPVHN</sequence>
<dbReference type="AlphaFoldDB" id="A0A4U0QBG3"/>
<keyword evidence="2" id="KW-1185">Reference proteome</keyword>
<reference evidence="1 2" key="1">
    <citation type="submission" date="2019-04" db="EMBL/GenBank/DDBJ databases">
        <title>Chitiniphilus eburnea sp. nov., a novel chitinolytic bacterium isolated from aquaculture sludge.</title>
        <authorList>
            <person name="Sheng M."/>
        </authorList>
    </citation>
    <scope>NUCLEOTIDE SEQUENCE [LARGE SCALE GENOMIC DNA]</scope>
    <source>
        <strain evidence="1 2">HX-2-15</strain>
    </source>
</reference>
<protein>
    <submittedName>
        <fullName evidence="1">Uncharacterized protein</fullName>
    </submittedName>
</protein>
<dbReference type="Proteomes" id="UP000310016">
    <property type="component" value="Unassembled WGS sequence"/>
</dbReference>
<dbReference type="EMBL" id="SUMF01000011">
    <property type="protein sequence ID" value="TJZ73174.1"/>
    <property type="molecule type" value="Genomic_DNA"/>
</dbReference>
<organism evidence="1 2">
    <name type="scientific">Chitiniphilus eburneus</name>
    <dbReference type="NCBI Taxonomy" id="2571148"/>
    <lineage>
        <taxon>Bacteria</taxon>
        <taxon>Pseudomonadati</taxon>
        <taxon>Pseudomonadota</taxon>
        <taxon>Betaproteobacteria</taxon>
        <taxon>Neisseriales</taxon>
        <taxon>Chitinibacteraceae</taxon>
        <taxon>Chitiniphilus</taxon>
    </lineage>
</organism>
<gene>
    <name evidence="1" type="ORF">FAZ21_11185</name>
</gene>
<evidence type="ECO:0000313" key="2">
    <source>
        <dbReference type="Proteomes" id="UP000310016"/>
    </source>
</evidence>
<name>A0A4U0QBG3_9NEIS</name>
<evidence type="ECO:0000313" key="1">
    <source>
        <dbReference type="EMBL" id="TJZ73174.1"/>
    </source>
</evidence>
<dbReference type="RefSeq" id="WP_136773532.1">
    <property type="nucleotide sequence ID" value="NZ_CP156074.1"/>
</dbReference>
<accession>A0A4U0QBG3</accession>
<comment type="caution">
    <text evidence="1">The sequence shown here is derived from an EMBL/GenBank/DDBJ whole genome shotgun (WGS) entry which is preliminary data.</text>
</comment>
<proteinExistence type="predicted"/>